<evidence type="ECO:0000313" key="2">
    <source>
        <dbReference type="Proteomes" id="UP000233837"/>
    </source>
</evidence>
<dbReference type="Proteomes" id="UP000233837">
    <property type="component" value="Unassembled WGS sequence"/>
</dbReference>
<dbReference type="AlphaFoldDB" id="A0A2I0VY62"/>
<organism evidence="1 2">
    <name type="scientific">Dendrobium catenatum</name>
    <dbReference type="NCBI Taxonomy" id="906689"/>
    <lineage>
        <taxon>Eukaryota</taxon>
        <taxon>Viridiplantae</taxon>
        <taxon>Streptophyta</taxon>
        <taxon>Embryophyta</taxon>
        <taxon>Tracheophyta</taxon>
        <taxon>Spermatophyta</taxon>
        <taxon>Magnoliopsida</taxon>
        <taxon>Liliopsida</taxon>
        <taxon>Asparagales</taxon>
        <taxon>Orchidaceae</taxon>
        <taxon>Epidendroideae</taxon>
        <taxon>Malaxideae</taxon>
        <taxon>Dendrobiinae</taxon>
        <taxon>Dendrobium</taxon>
    </lineage>
</organism>
<sequence>MAEFTNFICNLATAHEVSKTTIILMEYKVWYSYNLNLRELNDIYNKVIK</sequence>
<gene>
    <name evidence="1" type="ORF">MA16_Dca026465</name>
</gene>
<reference evidence="1 2" key="1">
    <citation type="journal article" date="2016" name="Sci. Rep.">
        <title>The Dendrobium catenatum Lindl. genome sequence provides insights into polysaccharide synthase, floral development and adaptive evolution.</title>
        <authorList>
            <person name="Zhang G.Q."/>
            <person name="Xu Q."/>
            <person name="Bian C."/>
            <person name="Tsai W.C."/>
            <person name="Yeh C.M."/>
            <person name="Liu K.W."/>
            <person name="Yoshida K."/>
            <person name="Zhang L.S."/>
            <person name="Chang S.B."/>
            <person name="Chen F."/>
            <person name="Shi Y."/>
            <person name="Su Y.Y."/>
            <person name="Zhang Y.Q."/>
            <person name="Chen L.J."/>
            <person name="Yin Y."/>
            <person name="Lin M."/>
            <person name="Huang H."/>
            <person name="Deng H."/>
            <person name="Wang Z.W."/>
            <person name="Zhu S.L."/>
            <person name="Zhao X."/>
            <person name="Deng C."/>
            <person name="Niu S.C."/>
            <person name="Huang J."/>
            <person name="Wang M."/>
            <person name="Liu G.H."/>
            <person name="Yang H.J."/>
            <person name="Xiao X.J."/>
            <person name="Hsiao Y.Y."/>
            <person name="Wu W.L."/>
            <person name="Chen Y.Y."/>
            <person name="Mitsuda N."/>
            <person name="Ohme-Takagi M."/>
            <person name="Luo Y.B."/>
            <person name="Van de Peer Y."/>
            <person name="Liu Z.J."/>
        </authorList>
    </citation>
    <scope>NUCLEOTIDE SEQUENCE [LARGE SCALE GENOMIC DNA]</scope>
    <source>
        <tissue evidence="1">The whole plant</tissue>
    </source>
</reference>
<keyword evidence="2" id="KW-1185">Reference proteome</keyword>
<protein>
    <submittedName>
        <fullName evidence="1">Uncharacterized protein</fullName>
    </submittedName>
</protein>
<evidence type="ECO:0000313" key="1">
    <source>
        <dbReference type="EMBL" id="PKU68355.1"/>
    </source>
</evidence>
<accession>A0A2I0VY62</accession>
<reference evidence="1 2" key="2">
    <citation type="journal article" date="2017" name="Nature">
        <title>The Apostasia genome and the evolution of orchids.</title>
        <authorList>
            <person name="Zhang G.Q."/>
            <person name="Liu K.W."/>
            <person name="Li Z."/>
            <person name="Lohaus R."/>
            <person name="Hsiao Y.Y."/>
            <person name="Niu S.C."/>
            <person name="Wang J.Y."/>
            <person name="Lin Y.C."/>
            <person name="Xu Q."/>
            <person name="Chen L.J."/>
            <person name="Yoshida K."/>
            <person name="Fujiwara S."/>
            <person name="Wang Z.W."/>
            <person name="Zhang Y.Q."/>
            <person name="Mitsuda N."/>
            <person name="Wang M."/>
            <person name="Liu G.H."/>
            <person name="Pecoraro L."/>
            <person name="Huang H.X."/>
            <person name="Xiao X.J."/>
            <person name="Lin M."/>
            <person name="Wu X.Y."/>
            <person name="Wu W.L."/>
            <person name="Chen Y.Y."/>
            <person name="Chang S.B."/>
            <person name="Sakamoto S."/>
            <person name="Ohme-Takagi M."/>
            <person name="Yagi M."/>
            <person name="Zeng S.J."/>
            <person name="Shen C.Y."/>
            <person name="Yeh C.M."/>
            <person name="Luo Y.B."/>
            <person name="Tsai W.C."/>
            <person name="Van de Peer Y."/>
            <person name="Liu Z.J."/>
        </authorList>
    </citation>
    <scope>NUCLEOTIDE SEQUENCE [LARGE SCALE GENOMIC DNA]</scope>
    <source>
        <tissue evidence="1">The whole plant</tissue>
    </source>
</reference>
<proteinExistence type="predicted"/>
<name>A0A2I0VY62_9ASPA</name>
<dbReference type="EMBL" id="KZ503104">
    <property type="protein sequence ID" value="PKU68355.1"/>
    <property type="molecule type" value="Genomic_DNA"/>
</dbReference>